<evidence type="ECO:0000256" key="4">
    <source>
        <dbReference type="SAM" id="Phobius"/>
    </source>
</evidence>
<reference evidence="6" key="1">
    <citation type="submission" date="2025-08" db="UniProtKB">
        <authorList>
            <consortium name="RefSeq"/>
        </authorList>
    </citation>
    <scope>IDENTIFICATION</scope>
    <source>
        <tissue evidence="6">Gonad</tissue>
    </source>
</reference>
<dbReference type="AlphaFoldDB" id="A0A6P4ZG73"/>
<keyword evidence="4" id="KW-0812">Transmembrane</keyword>
<feature type="region of interest" description="Disordered" evidence="3">
    <location>
        <begin position="1"/>
        <end position="57"/>
    </location>
</feature>
<dbReference type="SUPFAM" id="SSF101898">
    <property type="entry name" value="NHL repeat"/>
    <property type="match status" value="1"/>
</dbReference>
<dbReference type="Pfam" id="PF01436">
    <property type="entry name" value="NHL"/>
    <property type="match status" value="1"/>
</dbReference>
<proteinExistence type="predicted"/>
<keyword evidence="5" id="KW-1185">Reference proteome</keyword>
<feature type="compositionally biased region" description="Basic and acidic residues" evidence="3">
    <location>
        <begin position="170"/>
        <end position="184"/>
    </location>
</feature>
<dbReference type="InterPro" id="IPR011042">
    <property type="entry name" value="6-blade_b-propeller_TolB-like"/>
</dbReference>
<feature type="compositionally biased region" description="Polar residues" evidence="3">
    <location>
        <begin position="1"/>
        <end position="10"/>
    </location>
</feature>
<dbReference type="OrthoDB" id="10060352at2759"/>
<dbReference type="GO" id="GO:0061630">
    <property type="term" value="F:ubiquitin protein ligase activity"/>
    <property type="evidence" value="ECO:0007669"/>
    <property type="project" value="TreeGrafter"/>
</dbReference>
<dbReference type="CDD" id="cd05819">
    <property type="entry name" value="NHL"/>
    <property type="match status" value="1"/>
</dbReference>
<feature type="repeat" description="NHL" evidence="2">
    <location>
        <begin position="366"/>
        <end position="407"/>
    </location>
</feature>
<feature type="region of interest" description="Disordered" evidence="3">
    <location>
        <begin position="145"/>
        <end position="195"/>
    </location>
</feature>
<gene>
    <name evidence="6" type="primary">LOC109473231</name>
</gene>
<evidence type="ECO:0000256" key="1">
    <source>
        <dbReference type="ARBA" id="ARBA00022737"/>
    </source>
</evidence>
<feature type="compositionally biased region" description="Basic and acidic residues" evidence="3">
    <location>
        <begin position="18"/>
        <end position="31"/>
    </location>
</feature>
<dbReference type="PANTHER" id="PTHR24104:SF50">
    <property type="entry name" value="SMP-30_GLUCONOLACTONASE_LRE-LIKE REGION DOMAIN-CONTAINING PROTEIN"/>
    <property type="match status" value="1"/>
</dbReference>
<dbReference type="GeneID" id="109473231"/>
<keyword evidence="4" id="KW-1133">Transmembrane helix</keyword>
<organism evidence="5 6">
    <name type="scientific">Branchiostoma belcheri</name>
    <name type="common">Amphioxus</name>
    <dbReference type="NCBI Taxonomy" id="7741"/>
    <lineage>
        <taxon>Eukaryota</taxon>
        <taxon>Metazoa</taxon>
        <taxon>Chordata</taxon>
        <taxon>Cephalochordata</taxon>
        <taxon>Leptocardii</taxon>
        <taxon>Amphioxiformes</taxon>
        <taxon>Branchiostomatidae</taxon>
        <taxon>Branchiostoma</taxon>
    </lineage>
</organism>
<keyword evidence="1" id="KW-0677">Repeat</keyword>
<dbReference type="KEGG" id="bbel:109473231"/>
<dbReference type="Proteomes" id="UP000515135">
    <property type="component" value="Unplaced"/>
</dbReference>
<feature type="region of interest" description="Disordered" evidence="3">
    <location>
        <begin position="100"/>
        <end position="120"/>
    </location>
</feature>
<feature type="region of interest" description="Disordered" evidence="3">
    <location>
        <begin position="226"/>
        <end position="257"/>
    </location>
</feature>
<evidence type="ECO:0000256" key="3">
    <source>
        <dbReference type="SAM" id="MobiDB-lite"/>
    </source>
</evidence>
<dbReference type="InterPro" id="IPR001258">
    <property type="entry name" value="NHL_repeat"/>
</dbReference>
<name>A0A6P4ZG73_BRABE</name>
<evidence type="ECO:0000313" key="5">
    <source>
        <dbReference type="Proteomes" id="UP000515135"/>
    </source>
</evidence>
<dbReference type="GO" id="GO:0043161">
    <property type="term" value="P:proteasome-mediated ubiquitin-dependent protein catabolic process"/>
    <property type="evidence" value="ECO:0007669"/>
    <property type="project" value="TreeGrafter"/>
</dbReference>
<protein>
    <submittedName>
        <fullName evidence="6">Uncharacterized protein LOC109473231</fullName>
    </submittedName>
</protein>
<dbReference type="InterPro" id="IPR050952">
    <property type="entry name" value="TRIM-NHL_E3_ligases"/>
</dbReference>
<dbReference type="Gene3D" id="2.120.10.30">
    <property type="entry name" value="TolB, C-terminal domain"/>
    <property type="match status" value="1"/>
</dbReference>
<accession>A0A6P4ZG73</accession>
<dbReference type="GO" id="GO:0000209">
    <property type="term" value="P:protein polyubiquitination"/>
    <property type="evidence" value="ECO:0007669"/>
    <property type="project" value="TreeGrafter"/>
</dbReference>
<feature type="compositionally biased region" description="Polar residues" evidence="3">
    <location>
        <begin position="233"/>
        <end position="249"/>
    </location>
</feature>
<sequence>MDPVDQQGSQPHWVPTGPEERQDTPPGHMKDPLQGVHCDTSAEQTDQNDGHGYSPDNVAERTLLQTFCTSYTNIGKTKQSQACTHVDRVIQNQALYADNSQVDAGDPTSTDIYDTKGHNANNVGQYQLRDTFVKEASSTAYQCGGEVDDASVDNGRNTEADDFDQSVSKQLKDAESPDENKSEEGVTADDSSIRPYAIAYQQDGKPNGEEDDIIDIQPYAVVYDEQPLPGHSVDNSQSACGQPNTSPVSAESADGKKDGLLPNPMYSGNVLHQNPMYAPNVAQPRADRDHRCVCLACAITLGLVVVTLVLAAIFKPRKEDSNTQTTWTNPTITNIRSDGVTQNMDYTLLPEIKEKENKELKQTTIVFGRNGEESAECFGLNSVAVSPGNEIFIADTYNRQVQVFSMKGISLRQFPTVISGENSETFEPDDISIDGEGHVWVLGGTEYTSGFIVRYTKMGSYLTTLRATFSNNSFYAMTVDTLRNLVVATEHWWDYGEVKLLHFNGTVERRFQVQQVLGDLPGVVAVGREGNLFVADSYADARVHVYNNTGQYLFSLGDDNIGEGQTEIDEVMGICTDGSGNVLLVRSGGAVDIFTEDGRYVRRVVTSRAGGVAVAPGGQLVVTDVHSSNVTILSHYLEDP</sequence>
<dbReference type="PROSITE" id="PS51125">
    <property type="entry name" value="NHL"/>
    <property type="match status" value="1"/>
</dbReference>
<feature type="transmembrane region" description="Helical" evidence="4">
    <location>
        <begin position="292"/>
        <end position="314"/>
    </location>
</feature>
<dbReference type="PANTHER" id="PTHR24104">
    <property type="entry name" value="E3 UBIQUITIN-PROTEIN LIGASE NHLRC1-RELATED"/>
    <property type="match status" value="1"/>
</dbReference>
<evidence type="ECO:0000256" key="2">
    <source>
        <dbReference type="PROSITE-ProRule" id="PRU00504"/>
    </source>
</evidence>
<keyword evidence="4" id="KW-0472">Membrane</keyword>
<dbReference type="RefSeq" id="XP_019628666.1">
    <property type="nucleotide sequence ID" value="XM_019773107.1"/>
</dbReference>
<evidence type="ECO:0000313" key="6">
    <source>
        <dbReference type="RefSeq" id="XP_019628666.1"/>
    </source>
</evidence>